<dbReference type="Proteomes" id="UP000199568">
    <property type="component" value="Unassembled WGS sequence"/>
</dbReference>
<gene>
    <name evidence="2" type="ORF">SAMN05660297_00701</name>
</gene>
<sequence>MGCFIIAEAGVNHNGDLKLAKKLVDAAAEAKCDAVKFQTFKAKWGLIKSAKKAAYQVKNTGQEETQYEMVKKLELSEQDHRELIAYCTTKKIIFLSTPFDRESVDLLHRLHISMFKIASGEITNKPLLKYIAKKQKPMILSTGMSTLGEVEEALTWIYEEDNTQVTLLHCTSNYPTDMKDVNLRAMETLKKAFQVDVGYSDHTLGIEVPIAAAALGAKVIEKHLTLDKEMEGPDHKASLEPHELRQMVDSIRNIESALGSGIKKVAEGEKDTRIVARKSIVARQKITRGEVIAEEMLCIKRPGNGIPPKYMGQIVGQKAIKDIEEDTLISIEDITFHKE</sequence>
<accession>A0A1H9ZS67</accession>
<dbReference type="PANTHER" id="PTHR42966">
    <property type="entry name" value="N-ACETYLNEURAMINATE SYNTHASE"/>
    <property type="match status" value="1"/>
</dbReference>
<dbReference type="PROSITE" id="PS50844">
    <property type="entry name" value="AFP_LIKE"/>
    <property type="match status" value="1"/>
</dbReference>
<dbReference type="InterPro" id="IPR013974">
    <property type="entry name" value="SAF"/>
</dbReference>
<dbReference type="Gene3D" id="3.90.1210.10">
    <property type="entry name" value="Antifreeze-like/N-acetylneuraminic acid synthase C-terminal domain"/>
    <property type="match status" value="1"/>
</dbReference>
<dbReference type="EMBL" id="FOHU01000002">
    <property type="protein sequence ID" value="SES84618.1"/>
    <property type="molecule type" value="Genomic_DNA"/>
</dbReference>
<dbReference type="NCBIfam" id="TIGR03569">
    <property type="entry name" value="NeuB_NnaB"/>
    <property type="match status" value="1"/>
</dbReference>
<dbReference type="CDD" id="cd11615">
    <property type="entry name" value="SAF_NeuB_like"/>
    <property type="match status" value="1"/>
</dbReference>
<dbReference type="Pfam" id="PF03102">
    <property type="entry name" value="NeuB"/>
    <property type="match status" value="1"/>
</dbReference>
<dbReference type="PANTHER" id="PTHR42966:SF1">
    <property type="entry name" value="SIALIC ACID SYNTHASE"/>
    <property type="match status" value="1"/>
</dbReference>
<dbReference type="InterPro" id="IPR036732">
    <property type="entry name" value="AFP_Neu5c_C_sf"/>
</dbReference>
<evidence type="ECO:0000259" key="1">
    <source>
        <dbReference type="PROSITE" id="PS50844"/>
    </source>
</evidence>
<dbReference type="RefSeq" id="WP_090439386.1">
    <property type="nucleotide sequence ID" value="NZ_FOHU01000002.1"/>
</dbReference>
<dbReference type="GO" id="GO:0047444">
    <property type="term" value="F:N-acylneuraminate-9-phosphate synthase activity"/>
    <property type="evidence" value="ECO:0007669"/>
    <property type="project" value="TreeGrafter"/>
</dbReference>
<name>A0A1H9ZS67_9FIRM</name>
<dbReference type="SUPFAM" id="SSF51569">
    <property type="entry name" value="Aldolase"/>
    <property type="match status" value="1"/>
</dbReference>
<dbReference type="SMART" id="SM00858">
    <property type="entry name" value="SAF"/>
    <property type="match status" value="1"/>
</dbReference>
<dbReference type="AlphaFoldDB" id="A0A1H9ZS67"/>
<organism evidence="2 3">
    <name type="scientific">Natronincola peptidivorans</name>
    <dbReference type="NCBI Taxonomy" id="426128"/>
    <lineage>
        <taxon>Bacteria</taxon>
        <taxon>Bacillati</taxon>
        <taxon>Bacillota</taxon>
        <taxon>Clostridia</taxon>
        <taxon>Peptostreptococcales</taxon>
        <taxon>Natronincolaceae</taxon>
        <taxon>Natronincola</taxon>
    </lineage>
</organism>
<keyword evidence="3" id="KW-1185">Reference proteome</keyword>
<evidence type="ECO:0000313" key="2">
    <source>
        <dbReference type="EMBL" id="SES84618.1"/>
    </source>
</evidence>
<dbReference type="GO" id="GO:0016051">
    <property type="term" value="P:carbohydrate biosynthetic process"/>
    <property type="evidence" value="ECO:0007669"/>
    <property type="project" value="InterPro"/>
</dbReference>
<dbReference type="InterPro" id="IPR020007">
    <property type="entry name" value="NeuB/NeuA"/>
</dbReference>
<dbReference type="Gene3D" id="3.20.20.70">
    <property type="entry name" value="Aldolase class I"/>
    <property type="match status" value="1"/>
</dbReference>
<feature type="domain" description="AFP-like" evidence="1">
    <location>
        <begin position="279"/>
        <end position="337"/>
    </location>
</feature>
<dbReference type="OrthoDB" id="9814210at2"/>
<dbReference type="InterPro" id="IPR051690">
    <property type="entry name" value="PseI-like"/>
</dbReference>
<dbReference type="STRING" id="426128.SAMN05660297_00701"/>
<dbReference type="InterPro" id="IPR006190">
    <property type="entry name" value="SAF_AFP_Neu5Ac"/>
</dbReference>
<dbReference type="Pfam" id="PF08666">
    <property type="entry name" value="SAF"/>
    <property type="match status" value="1"/>
</dbReference>
<evidence type="ECO:0000313" key="3">
    <source>
        <dbReference type="Proteomes" id="UP000199568"/>
    </source>
</evidence>
<protein>
    <submittedName>
        <fullName evidence="2">N-acetylneuraminate synthase</fullName>
    </submittedName>
</protein>
<dbReference type="InterPro" id="IPR057736">
    <property type="entry name" value="SAF_PseI/NeuA/NeuB"/>
</dbReference>
<dbReference type="InterPro" id="IPR013132">
    <property type="entry name" value="PseI/NeuA/B-like_N"/>
</dbReference>
<proteinExistence type="predicted"/>
<dbReference type="InterPro" id="IPR013785">
    <property type="entry name" value="Aldolase_TIM"/>
</dbReference>
<reference evidence="2 3" key="1">
    <citation type="submission" date="2016-10" db="EMBL/GenBank/DDBJ databases">
        <authorList>
            <person name="de Groot N.N."/>
        </authorList>
    </citation>
    <scope>NUCLEOTIDE SEQUENCE [LARGE SCALE GENOMIC DNA]</scope>
    <source>
        <strain evidence="2 3">DSM 18979</strain>
    </source>
</reference>
<dbReference type="SUPFAM" id="SSF51269">
    <property type="entry name" value="AFP III-like domain"/>
    <property type="match status" value="1"/>
</dbReference>